<keyword evidence="2 4" id="KW-0378">Hydrolase</keyword>
<keyword evidence="3 4" id="KW-0326">Glycosidase</keyword>
<evidence type="ECO:0000256" key="4">
    <source>
        <dbReference type="RuleBase" id="RU000675"/>
    </source>
</evidence>
<dbReference type="PIRSF" id="PIRSF006336">
    <property type="entry name" value="B-gal"/>
    <property type="match status" value="1"/>
</dbReference>
<dbReference type="Proteomes" id="UP001596171">
    <property type="component" value="Unassembled WGS sequence"/>
</dbReference>
<dbReference type="RefSeq" id="WP_137616034.1">
    <property type="nucleotide sequence ID" value="NZ_BJDI01000006.1"/>
</dbReference>
<protein>
    <recommendedName>
        <fullName evidence="4">Beta-galactosidase</fullName>
        <ecNumber evidence="4">3.2.1.23</ecNumber>
    </recommendedName>
</protein>
<evidence type="ECO:0000256" key="5">
    <source>
        <dbReference type="RuleBase" id="RU003679"/>
    </source>
</evidence>
<dbReference type="InterPro" id="IPR019801">
    <property type="entry name" value="Glyco_hydro_35_CS"/>
</dbReference>
<evidence type="ECO:0000256" key="2">
    <source>
        <dbReference type="ARBA" id="ARBA00022801"/>
    </source>
</evidence>
<comment type="caution">
    <text evidence="9">The sequence shown here is derived from an EMBL/GenBank/DDBJ whole genome shotgun (WGS) entry which is preliminary data.</text>
</comment>
<dbReference type="InterPro" id="IPR048912">
    <property type="entry name" value="BetaGal1-like_ABD1"/>
</dbReference>
<reference evidence="10" key="1">
    <citation type="journal article" date="2019" name="Int. J. Syst. Evol. Microbiol.">
        <title>The Global Catalogue of Microorganisms (GCM) 10K type strain sequencing project: providing services to taxonomists for standard genome sequencing and annotation.</title>
        <authorList>
            <consortium name="The Broad Institute Genomics Platform"/>
            <consortium name="The Broad Institute Genome Sequencing Center for Infectious Disease"/>
            <person name="Wu L."/>
            <person name="Ma J."/>
        </authorList>
    </citation>
    <scope>NUCLEOTIDE SEQUENCE [LARGE SCALE GENOMIC DNA]</scope>
    <source>
        <strain evidence="10">CCM 8930</strain>
    </source>
</reference>
<dbReference type="InterPro" id="IPR017853">
    <property type="entry name" value="GH"/>
</dbReference>
<dbReference type="PANTHER" id="PTHR23421">
    <property type="entry name" value="BETA-GALACTOSIDASE RELATED"/>
    <property type="match status" value="1"/>
</dbReference>
<comment type="catalytic activity">
    <reaction evidence="4">
        <text>Hydrolysis of terminal non-reducing beta-D-galactose residues in beta-D-galactosides.</text>
        <dbReference type="EC" id="3.2.1.23"/>
    </reaction>
</comment>
<dbReference type="Pfam" id="PF21467">
    <property type="entry name" value="BetaGal_gal-bd"/>
    <property type="match status" value="1"/>
</dbReference>
<dbReference type="Gene3D" id="2.60.120.260">
    <property type="entry name" value="Galactose-binding domain-like"/>
    <property type="match status" value="2"/>
</dbReference>
<feature type="domain" description="Glycoside hydrolase 35 catalytic" evidence="6">
    <location>
        <begin position="10"/>
        <end position="329"/>
    </location>
</feature>
<evidence type="ECO:0000259" key="6">
    <source>
        <dbReference type="Pfam" id="PF01301"/>
    </source>
</evidence>
<organism evidence="9 10">
    <name type="scientific">Lactiplantibacillus nangangensis</name>
    <dbReference type="NCBI Taxonomy" id="2559917"/>
    <lineage>
        <taxon>Bacteria</taxon>
        <taxon>Bacillati</taxon>
        <taxon>Bacillota</taxon>
        <taxon>Bacilli</taxon>
        <taxon>Lactobacillales</taxon>
        <taxon>Lactobacillaceae</taxon>
        <taxon>Lactiplantibacillus</taxon>
    </lineage>
</organism>
<evidence type="ECO:0000256" key="3">
    <source>
        <dbReference type="ARBA" id="ARBA00023295"/>
    </source>
</evidence>
<comment type="similarity">
    <text evidence="1 5">Belongs to the glycosyl hydrolase 35 family.</text>
</comment>
<feature type="domain" description="Beta-galactosidase 1-like first all-beta" evidence="7">
    <location>
        <begin position="373"/>
        <end position="483"/>
    </location>
</feature>
<dbReference type="InterPro" id="IPR001944">
    <property type="entry name" value="Glycoside_Hdrlase_35"/>
</dbReference>
<gene>
    <name evidence="9" type="ORF">ACFP1L_13320</name>
</gene>
<dbReference type="InterPro" id="IPR026283">
    <property type="entry name" value="B-gal_1-like"/>
</dbReference>
<feature type="domain" description="Beta-galactosidase galactose-binding" evidence="8">
    <location>
        <begin position="511"/>
        <end position="565"/>
    </location>
</feature>
<dbReference type="InterPro" id="IPR031330">
    <property type="entry name" value="Gly_Hdrlase_35_cat"/>
</dbReference>
<name>A0ABW1SMJ2_9LACO</name>
<dbReference type="InterPro" id="IPR048913">
    <property type="entry name" value="BetaGal_gal-bd"/>
</dbReference>
<dbReference type="SUPFAM" id="SSF51445">
    <property type="entry name" value="(Trans)glycosidases"/>
    <property type="match status" value="1"/>
</dbReference>
<evidence type="ECO:0000313" key="10">
    <source>
        <dbReference type="Proteomes" id="UP001596171"/>
    </source>
</evidence>
<keyword evidence="10" id="KW-1185">Reference proteome</keyword>
<dbReference type="Pfam" id="PF21317">
    <property type="entry name" value="BetaGal_ABD_1"/>
    <property type="match status" value="1"/>
</dbReference>
<evidence type="ECO:0000256" key="1">
    <source>
        <dbReference type="ARBA" id="ARBA00009809"/>
    </source>
</evidence>
<proteinExistence type="inferred from homology"/>
<accession>A0ABW1SMJ2</accession>
<dbReference type="Gene3D" id="3.20.20.80">
    <property type="entry name" value="Glycosidases"/>
    <property type="match status" value="1"/>
</dbReference>
<dbReference type="PROSITE" id="PS01182">
    <property type="entry name" value="GLYCOSYL_HYDROL_F35"/>
    <property type="match status" value="1"/>
</dbReference>
<dbReference type="Pfam" id="PF01301">
    <property type="entry name" value="Glyco_hydro_35"/>
    <property type="match status" value="1"/>
</dbReference>
<dbReference type="InterPro" id="IPR008979">
    <property type="entry name" value="Galactose-bd-like_sf"/>
</dbReference>
<evidence type="ECO:0000313" key="9">
    <source>
        <dbReference type="EMBL" id="MFC6202847.1"/>
    </source>
</evidence>
<dbReference type="SUPFAM" id="SSF49785">
    <property type="entry name" value="Galactose-binding domain-like"/>
    <property type="match status" value="1"/>
</dbReference>
<dbReference type="PRINTS" id="PR00742">
    <property type="entry name" value="GLHYDRLASE35"/>
</dbReference>
<evidence type="ECO:0000259" key="8">
    <source>
        <dbReference type="Pfam" id="PF21467"/>
    </source>
</evidence>
<evidence type="ECO:0000259" key="7">
    <source>
        <dbReference type="Pfam" id="PF21317"/>
    </source>
</evidence>
<dbReference type="EMBL" id="JBHSSE010000028">
    <property type="protein sequence ID" value="MFC6202847.1"/>
    <property type="molecule type" value="Genomic_DNA"/>
</dbReference>
<sequence length="595" mass="67505">MMKFEVKDQFELNGKPFKILSGAVHYFRIHLSQWADTLYNLKALGFNTVETYIPWNFHEPQPNQFDFSGQLDIEKFIQTAQALNLYVILRPSPFICAEWEFGGLPAWLLNQPNSRLRANDPQFLAAVERYYQNLLPHLVPYQVDNGGPVLMMQIENEYGSFGEDQAYLKQVRDDLRAGGVTVPLFTSDGTWPEALAAGTLIDDDVLVTGNFGSHAVENFDAMTAFFNAHHQQWPLMCMEYWDGWFSRWGEPVIRRDIPEMIADLKALLQRGSLNLYMFRGGTNFGFMNGCSARKNHDLPQVTSYDYDAILSEAGVPTKKYFALQKMLKELWPNLPQATPRTPKLTAYATVAADGQVGLLTCADYFTTTISRYPLSFEQLAHYYGYVLYRTTANTPRPTEALKVIDANDNVQLFANQRLLASQTGEAIGDELTFAAPKTTTQIDVLVENQGRVNYGYKLQAPSQRKGIKGGVMVDHQFQINWQQILVDFDQELLARLPYQPVTTQHPTQPTLTHFTVHLAQVQSTFIDCSEYGKGCIIVNGTNIGRYWARGPIHSLYVPAGLLKPENEIVVFETEYTRVDSLKFLDHPLIDQENPS</sequence>
<dbReference type="EC" id="3.2.1.23" evidence="4"/>